<dbReference type="InterPro" id="IPR000253">
    <property type="entry name" value="FHA_dom"/>
</dbReference>
<feature type="region of interest" description="Disordered" evidence="5">
    <location>
        <begin position="1043"/>
        <end position="1070"/>
    </location>
</feature>
<feature type="region of interest" description="Disordered" evidence="5">
    <location>
        <begin position="276"/>
        <end position="306"/>
    </location>
</feature>
<dbReference type="GO" id="GO:0005524">
    <property type="term" value="F:ATP binding"/>
    <property type="evidence" value="ECO:0007669"/>
    <property type="project" value="UniProtKB-UniRule"/>
</dbReference>
<dbReference type="InterPro" id="IPR002543">
    <property type="entry name" value="FtsK_dom"/>
</dbReference>
<keyword evidence="2 4" id="KW-0547">Nucleotide-binding</keyword>
<feature type="compositionally biased region" description="Gly residues" evidence="5">
    <location>
        <begin position="203"/>
        <end position="222"/>
    </location>
</feature>
<gene>
    <name evidence="8" type="ORF">J4G33_04095</name>
</gene>
<organism evidence="8 9">
    <name type="scientific">Actinotalea soli</name>
    <dbReference type="NCBI Taxonomy" id="2819234"/>
    <lineage>
        <taxon>Bacteria</taxon>
        <taxon>Bacillati</taxon>
        <taxon>Actinomycetota</taxon>
        <taxon>Actinomycetes</taxon>
        <taxon>Micrococcales</taxon>
        <taxon>Cellulomonadaceae</taxon>
        <taxon>Actinotalea</taxon>
    </lineage>
</organism>
<evidence type="ECO:0000256" key="5">
    <source>
        <dbReference type="SAM" id="MobiDB-lite"/>
    </source>
</evidence>
<feature type="compositionally biased region" description="Low complexity" evidence="5">
    <location>
        <begin position="948"/>
        <end position="966"/>
    </location>
</feature>
<evidence type="ECO:0000259" key="6">
    <source>
        <dbReference type="PROSITE" id="PS50006"/>
    </source>
</evidence>
<dbReference type="PROSITE" id="PS50901">
    <property type="entry name" value="FTSK"/>
    <property type="match status" value="1"/>
</dbReference>
<feature type="domain" description="FHA" evidence="6">
    <location>
        <begin position="103"/>
        <end position="155"/>
    </location>
</feature>
<feature type="compositionally biased region" description="Basic and acidic residues" evidence="5">
    <location>
        <begin position="790"/>
        <end position="799"/>
    </location>
</feature>
<dbReference type="InterPro" id="IPR050206">
    <property type="entry name" value="FtsK/SpoIIIE/SftA"/>
</dbReference>
<feature type="domain" description="FtsK" evidence="7">
    <location>
        <begin position="545"/>
        <end position="730"/>
    </location>
</feature>
<feature type="region of interest" description="Disordered" evidence="5">
    <location>
        <begin position="1328"/>
        <end position="1347"/>
    </location>
</feature>
<dbReference type="PANTHER" id="PTHR22683">
    <property type="entry name" value="SPORULATION PROTEIN RELATED"/>
    <property type="match status" value="1"/>
</dbReference>
<evidence type="ECO:0000256" key="4">
    <source>
        <dbReference type="PROSITE-ProRule" id="PRU00289"/>
    </source>
</evidence>
<reference evidence="8" key="1">
    <citation type="submission" date="2021-03" db="EMBL/GenBank/DDBJ databases">
        <title>Actinotalea soli sp. nov., isolated from soil.</title>
        <authorList>
            <person name="Ping W."/>
            <person name="Zhang J."/>
        </authorList>
    </citation>
    <scope>NUCLEOTIDE SEQUENCE</scope>
    <source>
        <strain evidence="8">BY-33</strain>
    </source>
</reference>
<dbReference type="Gene3D" id="3.40.50.300">
    <property type="entry name" value="P-loop containing nucleotide triphosphate hydrolases"/>
    <property type="match status" value="3"/>
</dbReference>
<feature type="region of interest" description="Disordered" evidence="5">
    <location>
        <begin position="777"/>
        <end position="799"/>
    </location>
</feature>
<dbReference type="CDD" id="cd01127">
    <property type="entry name" value="TrwB_TraG_TraD_VirD4"/>
    <property type="match status" value="1"/>
</dbReference>
<dbReference type="SUPFAM" id="SSF49879">
    <property type="entry name" value="SMAD/FHA domain"/>
    <property type="match status" value="1"/>
</dbReference>
<evidence type="ECO:0000313" key="8">
    <source>
        <dbReference type="EMBL" id="MBO1750978.1"/>
    </source>
</evidence>
<dbReference type="Gene3D" id="2.60.200.20">
    <property type="match status" value="1"/>
</dbReference>
<keyword evidence="1" id="KW-0597">Phosphoprotein</keyword>
<proteinExistence type="predicted"/>
<dbReference type="InterPro" id="IPR003593">
    <property type="entry name" value="AAA+_ATPase"/>
</dbReference>
<keyword evidence="9" id="KW-1185">Reference proteome</keyword>
<protein>
    <submittedName>
        <fullName evidence="8">FHA domain-containing protein</fullName>
    </submittedName>
</protein>
<dbReference type="Pfam" id="PF01580">
    <property type="entry name" value="FtsK_SpoIIIE"/>
    <property type="match status" value="1"/>
</dbReference>
<dbReference type="SUPFAM" id="SSF52540">
    <property type="entry name" value="P-loop containing nucleoside triphosphate hydrolases"/>
    <property type="match status" value="4"/>
</dbReference>
<sequence length="1347" mass="139112">MRFSLASVDLEVPRGLSLHDARHAAARLTGDPRVTAQAWWVEGRRLDEDHVAGVVPWVHGAQVDLGVPGPDPVVLAHRAGWHLAVVDGPGAGELGVPGQGARLAVGRGLHERTVPGRLGLDDTGVSREHALVRRRGRRRPRWTVQDLGSANGTLLRRAGGRRERTVGRRPARVRPGDDVVVGESVLRLRSARSVPERAPGGSVPRGGTGRALGSGQDTGPGDLGHRSPRPVSTASWLVPALTSIALAAAMRNPVFLLLGLVGPLTVLLPTTLHRVSRRRRPAGTSPPLGSDAPGLLVHLAGGDGAGGHEPLPAPWTAMAREGLAVVGPPDRTRAVGRALVAGALAAGPTELTLLHPATADPHWAWARWLAPRLGGSGDDSPGPDGVRVARTPTEAAAVLQRDVPSPHLVVADQSPRARPALHRWWLDRHRAQDSVLLLAEHPEQVPGWCRWVLQVDGPGRGRLAGPVSETAVDLVAGTATWAERVARRLAVRGDEQEGTASGRGTDLPTRVGLVDLDLPDRPEGIAARWATPRAGLVAPLGTGATGQVTVDLVTDGPHALVAGTTGAGKSELLQSLVLGLALSHPPDRLSIVLVDYKGGTGLGPCPDLPHVVGRVTDLDATEAARALDGLRIELGRRKAVLAAAGAATLEDLDPQDAPPRLLVVVDELRAMTEDLPDFVPGLVHLAAQGRSLGIHLVLATQRPAGVVDAQMRANVSLRVALRVADPADSTDLLDVPDAAHLPADRPGRALLRRGPARPELVQTAWAALDRADHDRPHLAAPWSASGPRLRPPEGRAPRDHATSLVEACRAAAEATGHRPGPAPWLPALPQRVGLEELTGRTDDASCDGLVLGLADRPAWRSREVARWRGDGVLIVAGRTRSGRSTTLATLARGALDGGITVHAVHGSPAPGLLGAQLAEDAHPLAGTVVGAGDPRRVARLLALLLTEPPTSTSSTGESTAGAGTPPDRLLVIDDLGEVQRGLELLPRGAGLELLDRVLRGARRHGTAVVVGCLPHEATRLVPHATARLVLPVDDPHDAALLGVPTGSAGASGTTSTGRPALGGRGRTDAPPGRGVLLDAGDAVECQVAVAGPPPARHPPLPGGPAPVRLAPLPLLVRLEDVGGPDGATRCAPAGEHGSVLRRDPAPLEVVLGLGGDRATPVLLPLQDGVLVVGPPGSGRTTALETLVHGVRALGWAVQVGPPPALPAPADAGHLGTGLGSRTAYLLDDLDVDLRTDQRLADHLAAVLSGPRPPVLLASCRTGTAASAFRGPLALLRESCVVVLSPSSPGSGEVAGTDLALVTDPMLTDHPGRGAVAHRGRTLPVQVARQRPGGAAGAGGTLGPGRHP</sequence>
<feature type="binding site" evidence="4">
    <location>
        <begin position="563"/>
        <end position="570"/>
    </location>
    <ligand>
        <name>ATP</name>
        <dbReference type="ChEBI" id="CHEBI:30616"/>
    </ligand>
</feature>
<feature type="compositionally biased region" description="Gly residues" evidence="5">
    <location>
        <begin position="1333"/>
        <end position="1347"/>
    </location>
</feature>
<evidence type="ECO:0000259" key="7">
    <source>
        <dbReference type="PROSITE" id="PS50901"/>
    </source>
</evidence>
<evidence type="ECO:0000256" key="2">
    <source>
        <dbReference type="ARBA" id="ARBA00022741"/>
    </source>
</evidence>
<dbReference type="PROSITE" id="PS50006">
    <property type="entry name" value="FHA_DOMAIN"/>
    <property type="match status" value="1"/>
</dbReference>
<dbReference type="SMART" id="SM00382">
    <property type="entry name" value="AAA"/>
    <property type="match status" value="3"/>
</dbReference>
<keyword evidence="3 4" id="KW-0067">ATP-binding</keyword>
<dbReference type="CDD" id="cd00060">
    <property type="entry name" value="FHA"/>
    <property type="match status" value="1"/>
</dbReference>
<dbReference type="InterPro" id="IPR008984">
    <property type="entry name" value="SMAD_FHA_dom_sf"/>
</dbReference>
<dbReference type="Pfam" id="PF00498">
    <property type="entry name" value="FHA"/>
    <property type="match status" value="1"/>
</dbReference>
<dbReference type="PANTHER" id="PTHR22683:SF1">
    <property type="entry name" value="TYPE VII SECRETION SYSTEM PROTEIN ESSC"/>
    <property type="match status" value="1"/>
</dbReference>
<name>A0A939LP07_9CELL</name>
<dbReference type="EMBL" id="JAGEMK010000001">
    <property type="protein sequence ID" value="MBO1750978.1"/>
    <property type="molecule type" value="Genomic_DNA"/>
</dbReference>
<feature type="compositionally biased region" description="Low complexity" evidence="5">
    <location>
        <begin position="1045"/>
        <end position="1057"/>
    </location>
</feature>
<dbReference type="InterPro" id="IPR027417">
    <property type="entry name" value="P-loop_NTPase"/>
</dbReference>
<evidence type="ECO:0000313" key="9">
    <source>
        <dbReference type="Proteomes" id="UP000664209"/>
    </source>
</evidence>
<dbReference type="GO" id="GO:0003677">
    <property type="term" value="F:DNA binding"/>
    <property type="evidence" value="ECO:0007669"/>
    <property type="project" value="InterPro"/>
</dbReference>
<evidence type="ECO:0000256" key="1">
    <source>
        <dbReference type="ARBA" id="ARBA00022553"/>
    </source>
</evidence>
<feature type="region of interest" description="Disordered" evidence="5">
    <location>
        <begin position="190"/>
        <end position="230"/>
    </location>
</feature>
<accession>A0A939LP07</accession>
<evidence type="ECO:0000256" key="3">
    <source>
        <dbReference type="ARBA" id="ARBA00022840"/>
    </source>
</evidence>
<feature type="region of interest" description="Disordered" evidence="5">
    <location>
        <begin position="948"/>
        <end position="967"/>
    </location>
</feature>
<dbReference type="Proteomes" id="UP000664209">
    <property type="component" value="Unassembled WGS sequence"/>
</dbReference>
<dbReference type="RefSeq" id="WP_208054576.1">
    <property type="nucleotide sequence ID" value="NZ_JAGEMK010000001.1"/>
</dbReference>
<comment type="caution">
    <text evidence="8">The sequence shown here is derived from an EMBL/GenBank/DDBJ whole genome shotgun (WGS) entry which is preliminary data.</text>
</comment>